<keyword evidence="2" id="KW-0349">Heme</keyword>
<dbReference type="EMBL" id="JBHRSZ010000007">
    <property type="protein sequence ID" value="MFC3153022.1"/>
    <property type="molecule type" value="Genomic_DNA"/>
</dbReference>
<protein>
    <submittedName>
        <fullName evidence="6">Group 1 truncated hemoglobin</fullName>
    </submittedName>
</protein>
<dbReference type="InterPro" id="IPR009050">
    <property type="entry name" value="Globin-like_sf"/>
</dbReference>
<gene>
    <name evidence="6" type="ORF">ACFOEK_18420</name>
</gene>
<evidence type="ECO:0000313" key="6">
    <source>
        <dbReference type="EMBL" id="MFC3153022.1"/>
    </source>
</evidence>
<evidence type="ECO:0000256" key="1">
    <source>
        <dbReference type="ARBA" id="ARBA00022448"/>
    </source>
</evidence>
<dbReference type="SUPFAM" id="SSF46458">
    <property type="entry name" value="Globin-like"/>
    <property type="match status" value="1"/>
</dbReference>
<dbReference type="InterPro" id="IPR001486">
    <property type="entry name" value="Hemoglobin_trunc"/>
</dbReference>
<evidence type="ECO:0000313" key="7">
    <source>
        <dbReference type="Proteomes" id="UP001595476"/>
    </source>
</evidence>
<feature type="chain" id="PRO_5045926736" evidence="5">
    <location>
        <begin position="25"/>
        <end position="143"/>
    </location>
</feature>
<accession>A0ABV7HMY2</accession>
<keyword evidence="4" id="KW-0408">Iron</keyword>
<dbReference type="InterPro" id="IPR012292">
    <property type="entry name" value="Globin/Proto"/>
</dbReference>
<proteinExistence type="predicted"/>
<evidence type="ECO:0000256" key="3">
    <source>
        <dbReference type="ARBA" id="ARBA00022723"/>
    </source>
</evidence>
<dbReference type="CDD" id="cd00454">
    <property type="entry name" value="TrHb1_N"/>
    <property type="match status" value="1"/>
</dbReference>
<dbReference type="Proteomes" id="UP001595476">
    <property type="component" value="Unassembled WGS sequence"/>
</dbReference>
<name>A0ABV7HMY2_9GAMM</name>
<keyword evidence="1" id="KW-0813">Transport</keyword>
<sequence>MKTILLPLLIGLMLVGCSSSPSLSNSSSLYQELNGQSGLERLVDAFIQEIAGDEQIFHYFAKSNVDRFREGFITHLCDVSDGPCEYQGDNMIDIHTGMKINEADFNRVVELLINAMEAEGIPYRTQNKLLARLAPLRPEIIHR</sequence>
<dbReference type="RefSeq" id="WP_386722943.1">
    <property type="nucleotide sequence ID" value="NZ_JBHRSZ010000007.1"/>
</dbReference>
<dbReference type="Pfam" id="PF01152">
    <property type="entry name" value="Bac_globin"/>
    <property type="match status" value="1"/>
</dbReference>
<keyword evidence="5" id="KW-0732">Signal</keyword>
<feature type="signal peptide" evidence="5">
    <location>
        <begin position="1"/>
        <end position="24"/>
    </location>
</feature>
<evidence type="ECO:0000256" key="5">
    <source>
        <dbReference type="SAM" id="SignalP"/>
    </source>
</evidence>
<organism evidence="6 7">
    <name type="scientific">Litoribrevibacter euphylliae</name>
    <dbReference type="NCBI Taxonomy" id="1834034"/>
    <lineage>
        <taxon>Bacteria</taxon>
        <taxon>Pseudomonadati</taxon>
        <taxon>Pseudomonadota</taxon>
        <taxon>Gammaproteobacteria</taxon>
        <taxon>Oceanospirillales</taxon>
        <taxon>Oceanospirillaceae</taxon>
        <taxon>Litoribrevibacter</taxon>
    </lineage>
</organism>
<evidence type="ECO:0000256" key="2">
    <source>
        <dbReference type="ARBA" id="ARBA00022617"/>
    </source>
</evidence>
<reference evidence="7" key="1">
    <citation type="journal article" date="2019" name="Int. J. Syst. Evol. Microbiol.">
        <title>The Global Catalogue of Microorganisms (GCM) 10K type strain sequencing project: providing services to taxonomists for standard genome sequencing and annotation.</title>
        <authorList>
            <consortium name="The Broad Institute Genomics Platform"/>
            <consortium name="The Broad Institute Genome Sequencing Center for Infectious Disease"/>
            <person name="Wu L."/>
            <person name="Ma J."/>
        </authorList>
    </citation>
    <scope>NUCLEOTIDE SEQUENCE [LARGE SCALE GENOMIC DNA]</scope>
    <source>
        <strain evidence="7">KCTC 52438</strain>
    </source>
</reference>
<keyword evidence="7" id="KW-1185">Reference proteome</keyword>
<dbReference type="PROSITE" id="PS51257">
    <property type="entry name" value="PROKAR_LIPOPROTEIN"/>
    <property type="match status" value="1"/>
</dbReference>
<dbReference type="Gene3D" id="1.10.490.10">
    <property type="entry name" value="Globins"/>
    <property type="match status" value="1"/>
</dbReference>
<keyword evidence="3" id="KW-0479">Metal-binding</keyword>
<comment type="caution">
    <text evidence="6">The sequence shown here is derived from an EMBL/GenBank/DDBJ whole genome shotgun (WGS) entry which is preliminary data.</text>
</comment>
<evidence type="ECO:0000256" key="4">
    <source>
        <dbReference type="ARBA" id="ARBA00023004"/>
    </source>
</evidence>